<name>A0ABT4QDI7_9BACL</name>
<dbReference type="Pfam" id="PF00270">
    <property type="entry name" value="DEAD"/>
    <property type="match status" value="1"/>
</dbReference>
<dbReference type="InterPro" id="IPR011545">
    <property type="entry name" value="DEAD/DEAH_box_helicase_dom"/>
</dbReference>
<dbReference type="GO" id="GO:0004386">
    <property type="term" value="F:helicase activity"/>
    <property type="evidence" value="ECO:0007669"/>
    <property type="project" value="UniProtKB-KW"/>
</dbReference>
<evidence type="ECO:0000256" key="1">
    <source>
        <dbReference type="ARBA" id="ARBA00022741"/>
    </source>
</evidence>
<keyword evidence="1" id="KW-0547">Nucleotide-binding</keyword>
<dbReference type="RefSeq" id="WP_269883395.1">
    <property type="nucleotide sequence ID" value="NZ_JAQAGZ010000014.1"/>
</dbReference>
<evidence type="ECO:0000259" key="4">
    <source>
        <dbReference type="PROSITE" id="PS51192"/>
    </source>
</evidence>
<keyword evidence="6" id="KW-0378">Hydrolase</keyword>
<dbReference type="SUPFAM" id="SSF52540">
    <property type="entry name" value="P-loop containing nucleoside triphosphate hydrolases"/>
    <property type="match status" value="1"/>
</dbReference>
<organism evidence="6 7">
    <name type="scientific">Paenibacillus gyeongsangnamensis</name>
    <dbReference type="NCBI Taxonomy" id="3388067"/>
    <lineage>
        <taxon>Bacteria</taxon>
        <taxon>Bacillati</taxon>
        <taxon>Bacillota</taxon>
        <taxon>Bacilli</taxon>
        <taxon>Bacillales</taxon>
        <taxon>Paenibacillaceae</taxon>
        <taxon>Paenibacillus</taxon>
    </lineage>
</organism>
<dbReference type="Pfam" id="PF00271">
    <property type="entry name" value="Helicase_C"/>
    <property type="match status" value="1"/>
</dbReference>
<accession>A0ABT4QDI7</accession>
<dbReference type="SMART" id="SM00490">
    <property type="entry name" value="HELICc"/>
    <property type="match status" value="1"/>
</dbReference>
<sequence length="628" mass="70637">MKTLLYSLELPSGCAWHVTLDIRADRDHWVRQYGEGARMRVMEPSLSFGQAMLLREALQSARPGKDNPIEAMRKTGRMLGLSEERMNLWKWRAPIPGKGEALREPVLPEMEVRKGLELLAAKLQGRFLFMEELTGLLEQEGAGLPVESKLYLLQRAWLEQRVELVAGVTLKPEKRSWFSRFTRGGSKEAQCMRCGNSDPGQLRWTNCPSCGGPCPYCEDCVTMGRSRFCTPLVYVPAGPGVGGLETAERRLDTVKYTSSWGLSELQTEAAAEALKFLKANEFHSRKESYKTTDKPRFLIWAVTGAGKTEMIFPLVRYTLDQGGRAAIATPRRDVVLELKPRIERAFPDVKVVTLYGGSEQRWERGEITIATTHQLMRFREAFDLVIVDEIDAFPYHNNPLLQYAVNHTSKPAGAYILLSATPPEALQREARSGGLAHARVPARYHRHPLPVPELISSMPLWQMVTRGLIGQELKKRLAASLQREAQVFVFVPKIAMVEPAVQLLRREFPDTVVEGTSSKDEHRAGRVMRFRDREIRVLVTTTILERGVTIPKSDVFIWDADAPIFDAAALVQMAGRAGRSAQDPKGRVVFAGKEKNDAQVKAIRQIKEMNRIAMKKGYLQTPEEGGFL</sequence>
<keyword evidence="7" id="KW-1185">Reference proteome</keyword>
<evidence type="ECO:0000256" key="2">
    <source>
        <dbReference type="ARBA" id="ARBA00022840"/>
    </source>
</evidence>
<dbReference type="PANTHER" id="PTHR30580">
    <property type="entry name" value="PRIMOSOMAL PROTEIN N"/>
    <property type="match status" value="1"/>
</dbReference>
<evidence type="ECO:0000313" key="6">
    <source>
        <dbReference type="EMBL" id="MCZ8514867.1"/>
    </source>
</evidence>
<evidence type="ECO:0000256" key="3">
    <source>
        <dbReference type="ARBA" id="ARBA00023125"/>
    </source>
</evidence>
<evidence type="ECO:0000259" key="5">
    <source>
        <dbReference type="PROSITE" id="PS51194"/>
    </source>
</evidence>
<evidence type="ECO:0000313" key="7">
    <source>
        <dbReference type="Proteomes" id="UP001527882"/>
    </source>
</evidence>
<protein>
    <submittedName>
        <fullName evidence="6">Helicase-related protein</fullName>
    </submittedName>
</protein>
<dbReference type="InterPro" id="IPR014001">
    <property type="entry name" value="Helicase_ATP-bd"/>
</dbReference>
<comment type="caution">
    <text evidence="6">The sequence shown here is derived from an EMBL/GenBank/DDBJ whole genome shotgun (WGS) entry which is preliminary data.</text>
</comment>
<keyword evidence="2" id="KW-0067">ATP-binding</keyword>
<dbReference type="Proteomes" id="UP001527882">
    <property type="component" value="Unassembled WGS sequence"/>
</dbReference>
<reference evidence="6 7" key="1">
    <citation type="submission" date="2022-12" db="EMBL/GenBank/DDBJ databases">
        <title>Draft genome sequence of Paenibacillus sp. dW9.</title>
        <authorList>
            <person name="Choi E.-W."/>
            <person name="Kim D.-U."/>
        </authorList>
    </citation>
    <scope>NUCLEOTIDE SEQUENCE [LARGE SCALE GENOMIC DNA]</scope>
    <source>
        <strain evidence="7">dW9</strain>
    </source>
</reference>
<dbReference type="EMBL" id="JAQAGZ010000014">
    <property type="protein sequence ID" value="MCZ8514867.1"/>
    <property type="molecule type" value="Genomic_DNA"/>
</dbReference>
<dbReference type="SMART" id="SM00487">
    <property type="entry name" value="DEXDc"/>
    <property type="match status" value="1"/>
</dbReference>
<feature type="domain" description="Helicase ATP-binding" evidence="4">
    <location>
        <begin position="288"/>
        <end position="440"/>
    </location>
</feature>
<dbReference type="InterPro" id="IPR001650">
    <property type="entry name" value="Helicase_C-like"/>
</dbReference>
<dbReference type="PROSITE" id="PS51192">
    <property type="entry name" value="HELICASE_ATP_BIND_1"/>
    <property type="match status" value="1"/>
</dbReference>
<dbReference type="Gene3D" id="3.40.50.300">
    <property type="entry name" value="P-loop containing nucleotide triphosphate hydrolases"/>
    <property type="match status" value="2"/>
</dbReference>
<keyword evidence="6" id="KW-0347">Helicase</keyword>
<keyword evidence="3" id="KW-0238">DNA-binding</keyword>
<proteinExistence type="predicted"/>
<gene>
    <name evidence="6" type="ORF">O9H85_21080</name>
</gene>
<dbReference type="PROSITE" id="PS51194">
    <property type="entry name" value="HELICASE_CTER"/>
    <property type="match status" value="1"/>
</dbReference>
<dbReference type="PANTHER" id="PTHR30580:SF1">
    <property type="entry name" value="COMF OPERON PROTEIN 1"/>
    <property type="match status" value="1"/>
</dbReference>
<feature type="domain" description="Helicase C-terminal" evidence="5">
    <location>
        <begin position="472"/>
        <end position="625"/>
    </location>
</feature>
<dbReference type="InterPro" id="IPR027417">
    <property type="entry name" value="P-loop_NTPase"/>
</dbReference>